<dbReference type="OrthoDB" id="9816461at2"/>
<reference evidence="12 13" key="1">
    <citation type="submission" date="2019-10" db="EMBL/GenBank/DDBJ databases">
        <title>Evaluation of single-gene subtyping targets for Pseudomonas.</title>
        <authorList>
            <person name="Reichler S.J."/>
            <person name="Orsi R.H."/>
            <person name="Wiedmann M."/>
            <person name="Martin N.H."/>
            <person name="Murphy S.I."/>
        </authorList>
    </citation>
    <scope>NUCLEOTIDE SEQUENCE</scope>
    <source>
        <strain evidence="8 14">FSL R10-0802</strain>
        <strain evidence="10 13">FSL R10-1594</strain>
        <strain evidence="11 12">FSL R10-1984</strain>
        <strain evidence="9">FSL R10-2339</strain>
    </source>
</reference>
<name>A0A6A7YVW6_9PSED</name>
<dbReference type="AlphaFoldDB" id="A0A6A7YVW6"/>
<keyword evidence="14" id="KW-1185">Reference proteome</keyword>
<dbReference type="PRINTS" id="PR00032">
    <property type="entry name" value="HTHARAC"/>
</dbReference>
<evidence type="ECO:0000313" key="8">
    <source>
        <dbReference type="EMBL" id="MQT27810.1"/>
    </source>
</evidence>
<dbReference type="Proteomes" id="UP000713985">
    <property type="component" value="Unassembled WGS sequence"/>
</dbReference>
<dbReference type="InterPro" id="IPR009057">
    <property type="entry name" value="Homeodomain-like_sf"/>
</dbReference>
<keyword evidence="4" id="KW-0804">Transcription</keyword>
<dbReference type="Pfam" id="PF12833">
    <property type="entry name" value="HTH_18"/>
    <property type="match status" value="1"/>
</dbReference>
<evidence type="ECO:0000313" key="9">
    <source>
        <dbReference type="EMBL" id="MQT79360.1"/>
    </source>
</evidence>
<gene>
    <name evidence="10" type="ORF">GHN41_06625</name>
    <name evidence="9" type="ORF">GHN86_04620</name>
    <name evidence="8" type="ORF">GHN94_18525</name>
    <name evidence="11" type="ORF">GHO29_21375</name>
</gene>
<feature type="domain" description="HTH araC/xylS-type" evidence="7">
    <location>
        <begin position="177"/>
        <end position="277"/>
    </location>
</feature>
<evidence type="ECO:0000313" key="14">
    <source>
        <dbReference type="Proteomes" id="UP000713985"/>
    </source>
</evidence>
<organism evidence="9">
    <name type="scientific">Pseudomonas helleri</name>
    <dbReference type="NCBI Taxonomy" id="1608996"/>
    <lineage>
        <taxon>Bacteria</taxon>
        <taxon>Pseudomonadati</taxon>
        <taxon>Pseudomonadota</taxon>
        <taxon>Gammaproteobacteria</taxon>
        <taxon>Pseudomonadales</taxon>
        <taxon>Pseudomonadaceae</taxon>
        <taxon>Pseudomonas</taxon>
    </lineage>
</organism>
<dbReference type="Proteomes" id="UP000443000">
    <property type="component" value="Unassembled WGS sequence"/>
</dbReference>
<keyword evidence="1" id="KW-0805">Transcription regulation</keyword>
<dbReference type="EMBL" id="WIVW01000047">
    <property type="protein sequence ID" value="MQU29021.1"/>
    <property type="molecule type" value="Genomic_DNA"/>
</dbReference>
<keyword evidence="6" id="KW-1133">Transmembrane helix</keyword>
<dbReference type="Proteomes" id="UP000437970">
    <property type="component" value="Unassembled WGS sequence"/>
</dbReference>
<evidence type="ECO:0000313" key="13">
    <source>
        <dbReference type="Proteomes" id="UP000443000"/>
    </source>
</evidence>
<dbReference type="PROSITE" id="PS01124">
    <property type="entry name" value="HTH_ARAC_FAMILY_2"/>
    <property type="match status" value="1"/>
</dbReference>
<dbReference type="EMBL" id="WIVT01000006">
    <property type="protein sequence ID" value="MQU16129.1"/>
    <property type="molecule type" value="Genomic_DNA"/>
</dbReference>
<keyword evidence="6" id="KW-0812">Transmembrane</keyword>
<evidence type="ECO:0000313" key="10">
    <source>
        <dbReference type="EMBL" id="MQU16129.1"/>
    </source>
</evidence>
<dbReference type="Gene3D" id="1.10.10.60">
    <property type="entry name" value="Homeodomain-like"/>
    <property type="match status" value="1"/>
</dbReference>
<evidence type="ECO:0000256" key="5">
    <source>
        <dbReference type="ARBA" id="ARBA00037345"/>
    </source>
</evidence>
<dbReference type="SUPFAM" id="SSF46689">
    <property type="entry name" value="Homeodomain-like"/>
    <property type="match status" value="1"/>
</dbReference>
<sequence length="306" mass="33874">MASEREVFSASVTVYHFSRFLLCSGRLDGARYRRDAARLGWCTLDHYLLHLPLQKGLACSNGLRVRAFDVVMLDLSQPADFRLAASEGVSLLIPRTTLAPLLPDTGQLHGLVLRRETASGALLGSLLSSLAVATPRFAMEHAFSLSMPLLGMVAACMSLVAACNAVVARGWPAPMGRRARLYIEQNLHRDNLTPAVLAKELGVSRSQLYRAFETYGGVRHYLLQRRLRRCLFALFEPCNSNRRIADVAYEHGFADEAHFSRLFRKAFGMPPREARTAMQRGAMPGLMSGSAEAPVFAHWVQELMGI</sequence>
<dbReference type="EMBL" id="WIWP01000044">
    <property type="protein sequence ID" value="MQT27810.1"/>
    <property type="molecule type" value="Genomic_DNA"/>
</dbReference>
<feature type="transmembrane region" description="Helical" evidence="6">
    <location>
        <begin position="145"/>
        <end position="168"/>
    </location>
</feature>
<dbReference type="EMBL" id="WIWC01000005">
    <property type="protein sequence ID" value="MQT79360.1"/>
    <property type="molecule type" value="Genomic_DNA"/>
</dbReference>
<keyword evidence="2" id="KW-0238">DNA-binding</keyword>
<evidence type="ECO:0000256" key="3">
    <source>
        <dbReference type="ARBA" id="ARBA00023159"/>
    </source>
</evidence>
<evidence type="ECO:0000256" key="6">
    <source>
        <dbReference type="SAM" id="Phobius"/>
    </source>
</evidence>
<protein>
    <submittedName>
        <fullName evidence="9">Helix-turn-helix domain-containing protein</fullName>
    </submittedName>
</protein>
<evidence type="ECO:0000256" key="1">
    <source>
        <dbReference type="ARBA" id="ARBA00023015"/>
    </source>
</evidence>
<proteinExistence type="predicted"/>
<evidence type="ECO:0000313" key="12">
    <source>
        <dbReference type="Proteomes" id="UP000437970"/>
    </source>
</evidence>
<keyword evidence="6" id="KW-0472">Membrane</keyword>
<dbReference type="PANTHER" id="PTHR46796">
    <property type="entry name" value="HTH-TYPE TRANSCRIPTIONAL ACTIVATOR RHAS-RELATED"/>
    <property type="match status" value="1"/>
</dbReference>
<comment type="caution">
    <text evidence="9">The sequence shown here is derived from an EMBL/GenBank/DDBJ whole genome shotgun (WGS) entry which is preliminary data.</text>
</comment>
<dbReference type="InterPro" id="IPR018060">
    <property type="entry name" value="HTH_AraC"/>
</dbReference>
<dbReference type="PANTHER" id="PTHR46796:SF6">
    <property type="entry name" value="ARAC SUBFAMILY"/>
    <property type="match status" value="1"/>
</dbReference>
<dbReference type="GO" id="GO:0043565">
    <property type="term" value="F:sequence-specific DNA binding"/>
    <property type="evidence" value="ECO:0007669"/>
    <property type="project" value="InterPro"/>
</dbReference>
<evidence type="ECO:0000259" key="7">
    <source>
        <dbReference type="PROSITE" id="PS01124"/>
    </source>
</evidence>
<evidence type="ECO:0000313" key="11">
    <source>
        <dbReference type="EMBL" id="MQU29021.1"/>
    </source>
</evidence>
<dbReference type="InterPro" id="IPR050204">
    <property type="entry name" value="AraC_XylS_family_regulators"/>
</dbReference>
<evidence type="ECO:0000256" key="4">
    <source>
        <dbReference type="ARBA" id="ARBA00023163"/>
    </source>
</evidence>
<accession>A0A6A7YVW6</accession>
<comment type="function">
    <text evidence="5">Regulatory protein of the TOL plasmid xyl operons. XylS activates the xylXYZLTEGFJQKIH operon required for the degradation of toluene, m-xylene and p-xylene.</text>
</comment>
<dbReference type="InterPro" id="IPR020449">
    <property type="entry name" value="Tscrpt_reg_AraC-type_HTH"/>
</dbReference>
<dbReference type="SMART" id="SM00342">
    <property type="entry name" value="HTH_ARAC"/>
    <property type="match status" value="1"/>
</dbReference>
<keyword evidence="3" id="KW-0010">Activator</keyword>
<dbReference type="GO" id="GO:0003700">
    <property type="term" value="F:DNA-binding transcription factor activity"/>
    <property type="evidence" value="ECO:0007669"/>
    <property type="project" value="InterPro"/>
</dbReference>
<evidence type="ECO:0000256" key="2">
    <source>
        <dbReference type="ARBA" id="ARBA00023125"/>
    </source>
</evidence>